<dbReference type="EMBL" id="JAIMFO010000001">
    <property type="protein sequence ID" value="MBY4796762.1"/>
    <property type="molecule type" value="Genomic_DNA"/>
</dbReference>
<organism evidence="1 2">
    <name type="scientific">Collinsella ureilytica</name>
    <dbReference type="NCBI Taxonomy" id="2869515"/>
    <lineage>
        <taxon>Bacteria</taxon>
        <taxon>Bacillati</taxon>
        <taxon>Actinomycetota</taxon>
        <taxon>Coriobacteriia</taxon>
        <taxon>Coriobacteriales</taxon>
        <taxon>Coriobacteriaceae</taxon>
        <taxon>Collinsella</taxon>
    </lineage>
</organism>
<dbReference type="Proteomes" id="UP000700908">
    <property type="component" value="Unassembled WGS sequence"/>
</dbReference>
<dbReference type="RefSeq" id="WP_222198492.1">
    <property type="nucleotide sequence ID" value="NZ_JAIMFO010000001.1"/>
</dbReference>
<proteinExistence type="predicted"/>
<accession>A0ABS7MHN2</accession>
<gene>
    <name evidence="1" type="ORF">K6V98_00040</name>
</gene>
<protein>
    <submittedName>
        <fullName evidence="1">Uncharacterized protein</fullName>
    </submittedName>
</protein>
<evidence type="ECO:0000313" key="2">
    <source>
        <dbReference type="Proteomes" id="UP000700908"/>
    </source>
</evidence>
<reference evidence="1 2" key="1">
    <citation type="submission" date="2021-08" db="EMBL/GenBank/DDBJ databases">
        <title>Collinsella faecalis sp. nov. isolated from swine faeces.</title>
        <authorList>
            <person name="Oh B.S."/>
            <person name="Lee J.H."/>
        </authorList>
    </citation>
    <scope>NUCLEOTIDE SEQUENCE [LARGE SCALE GENOMIC DNA]</scope>
    <source>
        <strain evidence="1 2">AGMB00827</strain>
    </source>
</reference>
<comment type="caution">
    <text evidence="1">The sequence shown here is derived from an EMBL/GenBank/DDBJ whole genome shotgun (WGS) entry which is preliminary data.</text>
</comment>
<keyword evidence="2" id="KW-1185">Reference proteome</keyword>
<name>A0ABS7MHN2_9ACTN</name>
<evidence type="ECO:0000313" key="1">
    <source>
        <dbReference type="EMBL" id="MBY4796762.1"/>
    </source>
</evidence>
<sequence>MTENQPLIIECMLEQIQSKSGKTTLTLSVNQPKNQIDELREMLDLTGKAVQVSIRSIVEELPLFEGNE</sequence>